<dbReference type="Gene3D" id="3.30.450.380">
    <property type="match status" value="1"/>
</dbReference>
<gene>
    <name evidence="4" type="ORF">DVS28_a0788</name>
</gene>
<evidence type="ECO:0000256" key="1">
    <source>
        <dbReference type="ARBA" id="ARBA00006611"/>
    </source>
</evidence>
<dbReference type="CDD" id="cd01130">
    <property type="entry name" value="VirB11-like_ATPase"/>
    <property type="match status" value="1"/>
</dbReference>
<dbReference type="InterPro" id="IPR027417">
    <property type="entry name" value="P-loop_NTPase"/>
</dbReference>
<dbReference type="Gene3D" id="3.40.50.300">
    <property type="entry name" value="P-loop containing nucleotide triphosphate hydrolases"/>
    <property type="match status" value="1"/>
</dbReference>
<keyword evidence="4" id="KW-0378">Hydrolase</keyword>
<dbReference type="PANTHER" id="PTHR30486:SF15">
    <property type="entry name" value="TYPE II_IV SECRETION SYSTEM ATPASE"/>
    <property type="match status" value="1"/>
</dbReference>
<feature type="compositionally biased region" description="Low complexity" evidence="2">
    <location>
        <begin position="24"/>
        <end position="40"/>
    </location>
</feature>
<feature type="region of interest" description="Disordered" evidence="2">
    <location>
        <begin position="1"/>
        <end position="55"/>
    </location>
</feature>
<proteinExistence type="inferred from homology"/>
<dbReference type="Proteomes" id="UP000264006">
    <property type="component" value="Chromosome"/>
</dbReference>
<dbReference type="InterPro" id="IPR050921">
    <property type="entry name" value="T4SS_GSP_E_ATPase"/>
</dbReference>
<dbReference type="AlphaFoldDB" id="A0A346XTE2"/>
<evidence type="ECO:0000256" key="2">
    <source>
        <dbReference type="SAM" id="MobiDB-lite"/>
    </source>
</evidence>
<comment type="similarity">
    <text evidence="1">Belongs to the GSP E family.</text>
</comment>
<reference evidence="4 5" key="1">
    <citation type="submission" date="2018-09" db="EMBL/GenBank/DDBJ databases">
        <title>Complete genome sequence of Euzebya sp. DY32-46 isolated from seawater of Pacific Ocean.</title>
        <authorList>
            <person name="Xu L."/>
            <person name="Wu Y.-H."/>
            <person name="Xu X.-W."/>
        </authorList>
    </citation>
    <scope>NUCLEOTIDE SEQUENCE [LARGE SCALE GENOMIC DNA]</scope>
    <source>
        <strain evidence="4 5">DY32-46</strain>
    </source>
</reference>
<dbReference type="Pfam" id="PF00437">
    <property type="entry name" value="T2SSE"/>
    <property type="match status" value="1"/>
</dbReference>
<organism evidence="4 5">
    <name type="scientific">Euzebya pacifica</name>
    <dbReference type="NCBI Taxonomy" id="1608957"/>
    <lineage>
        <taxon>Bacteria</taxon>
        <taxon>Bacillati</taxon>
        <taxon>Actinomycetota</taxon>
        <taxon>Nitriliruptoria</taxon>
        <taxon>Euzebyales</taxon>
    </lineage>
</organism>
<feature type="domain" description="Bacterial type II secretion system protein E" evidence="3">
    <location>
        <begin position="124"/>
        <end position="398"/>
    </location>
</feature>
<accession>A0A346XTE2</accession>
<dbReference type="EMBL" id="CP031165">
    <property type="protein sequence ID" value="AXV05489.1"/>
    <property type="molecule type" value="Genomic_DNA"/>
</dbReference>
<dbReference type="InterPro" id="IPR001482">
    <property type="entry name" value="T2SS/T4SS_dom"/>
</dbReference>
<dbReference type="RefSeq" id="WP_114590292.1">
    <property type="nucleotide sequence ID" value="NZ_CP031165.1"/>
</dbReference>
<dbReference type="OrthoDB" id="9810761at2"/>
<evidence type="ECO:0000313" key="4">
    <source>
        <dbReference type="EMBL" id="AXV05489.1"/>
    </source>
</evidence>
<keyword evidence="5" id="KW-1185">Reference proteome</keyword>
<feature type="compositionally biased region" description="Pro residues" evidence="2">
    <location>
        <begin position="10"/>
        <end position="23"/>
    </location>
</feature>
<name>A0A346XTE2_9ACTN</name>
<protein>
    <submittedName>
        <fullName evidence="4">Type II/IV secretion system ATP hydrolase TadA/VirB11/CpaF, TadA subfamily</fullName>
    </submittedName>
</protein>
<dbReference type="KEGG" id="euz:DVS28_a0788"/>
<sequence length="484" mass="51772">MKLSDRLGTAPPPPPAAPAPVAAPEPAAVVAPTPATSGRTGPPPTPSADLGRGRAAEDWLARKRRIQAHIIDGLGPVLSAGTAGIDLAAEVRNRFDDAVAATNTVTNAGQKQRLLAEVTADILGHGPIEPLLADPDVTEIMVNGPDDIFVERAGRIETTEVRFDDERHLRHVIDRIVSSVGRRVDESSPMCDARLADGSRVNVILPPLSLKGPVMTIRKFPEQPLLMEDLVQVGSLSAATAQFLSACVEGKLNILVSGGTGTGKTTVLNAVSQFVPSGERIVSIEDAAELQLNQPHVIPLETRPPNAEGAGQVTIRDLVRNALRMRPDRIIVGEVRGPEALDMLQAMNTGHEGSLTTVHANSPRDALSRLETMILMSGVELGLRAIREQVGSALDLMVHLDRLGDGRRVISAIEEVQGLEGDVITTQTLFSYHFTEGGRDTSSSSGYLRPTGFRPKVLDKLQRSGVRIDRGLFAELPETNRKGR</sequence>
<dbReference type="PANTHER" id="PTHR30486">
    <property type="entry name" value="TWITCHING MOTILITY PROTEIN PILT"/>
    <property type="match status" value="1"/>
</dbReference>
<evidence type="ECO:0000259" key="3">
    <source>
        <dbReference type="Pfam" id="PF00437"/>
    </source>
</evidence>
<dbReference type="GO" id="GO:0016887">
    <property type="term" value="F:ATP hydrolysis activity"/>
    <property type="evidence" value="ECO:0007669"/>
    <property type="project" value="InterPro"/>
</dbReference>
<dbReference type="SUPFAM" id="SSF52540">
    <property type="entry name" value="P-loop containing nucleoside triphosphate hydrolases"/>
    <property type="match status" value="1"/>
</dbReference>
<evidence type="ECO:0000313" key="5">
    <source>
        <dbReference type="Proteomes" id="UP000264006"/>
    </source>
</evidence>